<dbReference type="STRING" id="355243.SAMN03080615_02328"/>
<evidence type="ECO:0000313" key="2">
    <source>
        <dbReference type="Proteomes" id="UP000198749"/>
    </source>
</evidence>
<evidence type="ECO:0000313" key="1">
    <source>
        <dbReference type="EMBL" id="SEQ67759.1"/>
    </source>
</evidence>
<dbReference type="EMBL" id="FOGB01000006">
    <property type="protein sequence ID" value="SEQ67759.1"/>
    <property type="molecule type" value="Genomic_DNA"/>
</dbReference>
<organism evidence="1 2">
    <name type="scientific">Amphritea atlantica</name>
    <dbReference type="NCBI Taxonomy" id="355243"/>
    <lineage>
        <taxon>Bacteria</taxon>
        <taxon>Pseudomonadati</taxon>
        <taxon>Pseudomonadota</taxon>
        <taxon>Gammaproteobacteria</taxon>
        <taxon>Oceanospirillales</taxon>
        <taxon>Oceanospirillaceae</taxon>
        <taxon>Amphritea</taxon>
    </lineage>
</organism>
<reference evidence="2" key="1">
    <citation type="submission" date="2016-10" db="EMBL/GenBank/DDBJ databases">
        <authorList>
            <person name="Varghese N."/>
            <person name="Submissions S."/>
        </authorList>
    </citation>
    <scope>NUCLEOTIDE SEQUENCE [LARGE SCALE GENOMIC DNA]</scope>
    <source>
        <strain evidence="2">DSM 18887</strain>
    </source>
</reference>
<accession>A0A1H9HZF0</accession>
<sequence length="151" mass="18138">MRRLTAQHEHDRRLRQDEIERERAEELYVSIKKFCSRMISDHFPYLRVMKGQFEYEKALDMTLESSEKRDYDPERIHMIADMYFPELSVHIKDIVEENGKVLDVREVFKHKYQSGITQDEEMASLYLEKIENLIISARDLEKKVISVVKNV</sequence>
<proteinExistence type="predicted"/>
<protein>
    <submittedName>
        <fullName evidence="1">Uncharacterized protein</fullName>
    </submittedName>
</protein>
<gene>
    <name evidence="1" type="ORF">SAMN03080615_02328</name>
</gene>
<name>A0A1H9HZF0_9GAMM</name>
<dbReference type="AlphaFoldDB" id="A0A1H9HZF0"/>
<keyword evidence="2" id="KW-1185">Reference proteome</keyword>
<dbReference type="Proteomes" id="UP000198749">
    <property type="component" value="Unassembled WGS sequence"/>
</dbReference>